<evidence type="ECO:0008006" key="3">
    <source>
        <dbReference type="Google" id="ProtNLM"/>
    </source>
</evidence>
<reference evidence="1 2" key="1">
    <citation type="submission" date="2023-03" db="EMBL/GenBank/DDBJ databases">
        <title>Genome sequence of Microbacterium sp. KACC 23027.</title>
        <authorList>
            <person name="Kim S."/>
            <person name="Heo J."/>
            <person name="Kwon S.-W."/>
        </authorList>
    </citation>
    <scope>NUCLEOTIDE SEQUENCE [LARGE SCALE GENOMIC DNA]</scope>
    <source>
        <strain evidence="1 2">KACC 23027</strain>
    </source>
</reference>
<accession>A0ABY8C190</accession>
<evidence type="ECO:0000313" key="2">
    <source>
        <dbReference type="Proteomes" id="UP001214553"/>
    </source>
</evidence>
<organism evidence="1 2">
    <name type="scientific">Microbacterium horticulturae</name>
    <dbReference type="NCBI Taxonomy" id="3028316"/>
    <lineage>
        <taxon>Bacteria</taxon>
        <taxon>Bacillati</taxon>
        <taxon>Actinomycetota</taxon>
        <taxon>Actinomycetes</taxon>
        <taxon>Micrococcales</taxon>
        <taxon>Microbacteriaceae</taxon>
        <taxon>Microbacterium</taxon>
    </lineage>
</organism>
<dbReference type="Proteomes" id="UP001214553">
    <property type="component" value="Chromosome"/>
</dbReference>
<name>A0ABY8C190_9MICO</name>
<keyword evidence="2" id="KW-1185">Reference proteome</keyword>
<proteinExistence type="predicted"/>
<dbReference type="RefSeq" id="WP_275277936.1">
    <property type="nucleotide sequence ID" value="NZ_CP119108.1"/>
</dbReference>
<gene>
    <name evidence="1" type="ORF">PU630_15390</name>
</gene>
<sequence length="363" mass="41347">MILEIITTPCETLVWAPTAQDADELRQLLADDGCVVLQAAPWELETLARIPDAERDEFDPARIINVEIGAEANDALTALGDAGHALVWHRWQRRRTRKAWGVPVSVPASGRKPIESALHFGLKIRGSAKLGLRISRDTYAQINKKSSLPRWSRELDPDLWDSVDDRYEDAEHRIYTDEWCAEQRLNALANYDLNMAYFAALDHTEFEGALRRAVTSQRGMKEVLDLRKWEYTPGLYIMVLDEYHQVYVGCTTQLGGVKARIQDHWRGTKQFDRLIWGTPETSILSIDSFRALDTTRIFAARSDYPSEREQKLLESIPPKFALNRINGGRDAVRFAALLGVDKVMKQRHLTQPVSDALPIPERE</sequence>
<protein>
    <recommendedName>
        <fullName evidence="3">GIY-YIG domain-containing protein</fullName>
    </recommendedName>
</protein>
<evidence type="ECO:0000313" key="1">
    <source>
        <dbReference type="EMBL" id="WEG08608.1"/>
    </source>
</evidence>
<dbReference type="EMBL" id="CP119108">
    <property type="protein sequence ID" value="WEG08608.1"/>
    <property type="molecule type" value="Genomic_DNA"/>
</dbReference>